<organism evidence="1 2">
    <name type="scientific">Psychrobacter immobilis</name>
    <dbReference type="NCBI Taxonomy" id="498"/>
    <lineage>
        <taxon>Bacteria</taxon>
        <taxon>Pseudomonadati</taxon>
        <taxon>Pseudomonadota</taxon>
        <taxon>Gammaproteobacteria</taxon>
        <taxon>Moraxellales</taxon>
        <taxon>Moraxellaceae</taxon>
        <taxon>Psychrobacter</taxon>
    </lineage>
</organism>
<sequence length="656" mass="76212">MHPVDSSRVVFFSIHDMGGTTQLRKGEAVLKHPIKSEYTDVNEVIELFNIKKYFDAGLFLSTWSSDELQLFQERVSCYGQVIGRFISCLDDTNIESFFNATNHNYISSFWELFNSQNVAKRVSNSVFQRILLQEPYLIKTVLTHPNVVSKYGLVLKDFLMANPKSGEILLLIYEIDDPYNRNKMLLPKCLTIEDKEFLISNYLSSSDVNLSYVKIIRNLKNRGDFKISDKTRLQAKRLYTKETERLQQGNELHNYTYGVSISFEENIANNKHGSMDNNVLYYSYSLDYVTNNTDLYTLFSNFKYLFEYLDHQNRISLVSNEKNLGIFERIMGVSAQNEYRGGIAFSVSEMTSQAQIATYSKVVNKLGTSLEDIVHYVFEESFREKYNFADNSKFSIPTAKTFLEKVRLLAPEFESALKQFKIFVEEGHIDFELLQISSSPSSIGDIPSLNEDKYIYLNNNNNILLQCLNLFFSDQRSLNYVEPFKEKGYSNFFDLLEKEKVKSSNYEEYQQPELNYLIDNGFIIIDENDFIIVTNPIRLIILSDLHDNDVGSYYHYPLEYRQEAQRMAAEGIVQFEKTLFSKPEQSYFNYCLNKSEFTNGLDLRNSYLHGTQASHDETNVHGNAYFTYLKLIFLALLKIEDDLNINTSMKSMTTPY</sequence>
<gene>
    <name evidence="1" type="ORF">C8D84_12015</name>
</gene>
<proteinExistence type="predicted"/>
<dbReference type="EMBL" id="QGGM01000020">
    <property type="protein sequence ID" value="PWK05616.1"/>
    <property type="molecule type" value="Genomic_DNA"/>
</dbReference>
<evidence type="ECO:0000313" key="1">
    <source>
        <dbReference type="EMBL" id="PWK05616.1"/>
    </source>
</evidence>
<name>A0A2V1ZPY9_PSYIM</name>
<accession>A0A2V1ZPY9</accession>
<protein>
    <submittedName>
        <fullName evidence="1">Uncharacterized protein</fullName>
    </submittedName>
</protein>
<keyword evidence="2" id="KW-1185">Reference proteome</keyword>
<dbReference type="RefSeq" id="WP_109592625.1">
    <property type="nucleotide sequence ID" value="NZ_CAJGZY010000009.1"/>
</dbReference>
<dbReference type="GeneID" id="60256324"/>
<dbReference type="Proteomes" id="UP000245655">
    <property type="component" value="Unassembled WGS sequence"/>
</dbReference>
<evidence type="ECO:0000313" key="2">
    <source>
        <dbReference type="Proteomes" id="UP000245655"/>
    </source>
</evidence>
<reference evidence="1 2" key="1">
    <citation type="submission" date="2018-05" db="EMBL/GenBank/DDBJ databases">
        <title>Genomic Encyclopedia of Type Strains, Phase IV (KMG-IV): sequencing the most valuable type-strain genomes for metagenomic binning, comparative biology and taxonomic classification.</title>
        <authorList>
            <person name="Goeker M."/>
        </authorList>
    </citation>
    <scope>NUCLEOTIDE SEQUENCE [LARGE SCALE GENOMIC DNA]</scope>
    <source>
        <strain evidence="1 2">DSM 7229</strain>
    </source>
</reference>
<dbReference type="AlphaFoldDB" id="A0A2V1ZPY9"/>
<comment type="caution">
    <text evidence="1">The sequence shown here is derived from an EMBL/GenBank/DDBJ whole genome shotgun (WGS) entry which is preliminary data.</text>
</comment>